<dbReference type="Pfam" id="PF04073">
    <property type="entry name" value="tRNA_edit"/>
    <property type="match status" value="1"/>
</dbReference>
<dbReference type="InterPro" id="IPR036754">
    <property type="entry name" value="YbaK/aa-tRNA-synt-asso_dom_sf"/>
</dbReference>
<dbReference type="GO" id="GO:0002161">
    <property type="term" value="F:aminoacyl-tRNA deacylase activity"/>
    <property type="evidence" value="ECO:0007669"/>
    <property type="project" value="InterPro"/>
</dbReference>
<proteinExistence type="predicted"/>
<dbReference type="InterPro" id="IPR007214">
    <property type="entry name" value="YbaK/aa-tRNA-synth-assoc-dom"/>
</dbReference>
<feature type="domain" description="YbaK/aminoacyl-tRNA synthetase-associated" evidence="1">
    <location>
        <begin position="37"/>
        <end position="163"/>
    </location>
</feature>
<accession>A0AAU8DND3</accession>
<dbReference type="EMBL" id="CP159218">
    <property type="protein sequence ID" value="XCG63020.1"/>
    <property type="molecule type" value="Genomic_DNA"/>
</dbReference>
<protein>
    <submittedName>
        <fullName evidence="2">YbaK/EbsC family protein</fullName>
    </submittedName>
</protein>
<dbReference type="PANTHER" id="PTHR30411">
    <property type="entry name" value="CYTOPLASMIC PROTEIN"/>
    <property type="match status" value="1"/>
</dbReference>
<dbReference type="RefSeq" id="WP_353648635.1">
    <property type="nucleotide sequence ID" value="NZ_CP159218.1"/>
</dbReference>
<sequence>MTEPLQRDSSVDPVEARVRTIVGGLSTPGVSVMDCDPDLADTAEFCRAYDINPADSANAILVIGKASSAEVSPSYVLCLVLATHRLDVNKAVRKRLGVKKASFAPADLTRELTGMQIGGVTPFGMPVDIPVWVDAAVMQRSRVVVGGGSRAAKVIGPPAMLLELPSTEVVEGLANPIPD</sequence>
<name>A0AAU8DND3_9ACTN</name>
<reference evidence="2" key="1">
    <citation type="submission" date="2024-05" db="EMBL/GenBank/DDBJ databases">
        <authorList>
            <person name="Cai S.Y."/>
            <person name="Jin L.M."/>
            <person name="Li H.R."/>
        </authorList>
    </citation>
    <scope>NUCLEOTIDE SEQUENCE</scope>
    <source>
        <strain evidence="2">A5-74</strain>
    </source>
</reference>
<evidence type="ECO:0000259" key="1">
    <source>
        <dbReference type="Pfam" id="PF04073"/>
    </source>
</evidence>
<dbReference type="AlphaFoldDB" id="A0AAU8DND3"/>
<gene>
    <name evidence="2" type="ORF">ABLG96_17675</name>
</gene>
<dbReference type="Gene3D" id="3.90.960.10">
    <property type="entry name" value="YbaK/aminoacyl-tRNA synthetase-associated domain"/>
    <property type="match status" value="1"/>
</dbReference>
<evidence type="ECO:0000313" key="2">
    <source>
        <dbReference type="EMBL" id="XCG63020.1"/>
    </source>
</evidence>
<organism evidence="2">
    <name type="scientific">Nakamurella sp. A5-74</name>
    <dbReference type="NCBI Taxonomy" id="3158264"/>
    <lineage>
        <taxon>Bacteria</taxon>
        <taxon>Bacillati</taxon>
        <taxon>Actinomycetota</taxon>
        <taxon>Actinomycetes</taxon>
        <taxon>Nakamurellales</taxon>
        <taxon>Nakamurellaceae</taxon>
        <taxon>Nakamurella</taxon>
    </lineage>
</organism>
<dbReference type="PANTHER" id="PTHR30411:SF1">
    <property type="entry name" value="CYTOPLASMIC PROTEIN"/>
    <property type="match status" value="1"/>
</dbReference>
<dbReference type="SUPFAM" id="SSF55826">
    <property type="entry name" value="YbaK/ProRS associated domain"/>
    <property type="match status" value="1"/>
</dbReference>